<reference evidence="2 3" key="1">
    <citation type="submission" date="2021-03" db="EMBL/GenBank/DDBJ databases">
        <title>Whole genome shotgun sequence of Actinoplanes toevensis NBRC 105298.</title>
        <authorList>
            <person name="Komaki H."/>
            <person name="Tamura T."/>
        </authorList>
    </citation>
    <scope>NUCLEOTIDE SEQUENCE [LARGE SCALE GENOMIC DNA]</scope>
    <source>
        <strain evidence="2 3">NBRC 105298</strain>
    </source>
</reference>
<dbReference type="EMBL" id="BOQN01000001">
    <property type="protein sequence ID" value="GIM88254.1"/>
    <property type="molecule type" value="Genomic_DNA"/>
</dbReference>
<dbReference type="InterPro" id="IPR013783">
    <property type="entry name" value="Ig-like_fold"/>
</dbReference>
<dbReference type="GO" id="GO:0005509">
    <property type="term" value="F:calcium ion binding"/>
    <property type="evidence" value="ECO:0007669"/>
    <property type="project" value="InterPro"/>
</dbReference>
<keyword evidence="1" id="KW-0472">Membrane</keyword>
<dbReference type="AlphaFoldDB" id="A0A919T2N8"/>
<dbReference type="Proteomes" id="UP000677082">
    <property type="component" value="Unassembled WGS sequence"/>
</dbReference>
<name>A0A919T2N8_9ACTN</name>
<dbReference type="RefSeq" id="WP_246605910.1">
    <property type="nucleotide sequence ID" value="NZ_BOQN01000001.1"/>
</dbReference>
<accession>A0A919T2N8</accession>
<dbReference type="InterPro" id="IPR045584">
    <property type="entry name" value="Pilin-like"/>
</dbReference>
<dbReference type="SUPFAM" id="SSF49313">
    <property type="entry name" value="Cadherin-like"/>
    <property type="match status" value="4"/>
</dbReference>
<evidence type="ECO:0008006" key="4">
    <source>
        <dbReference type="Google" id="ProtNLM"/>
    </source>
</evidence>
<dbReference type="Pfam" id="PF05345">
    <property type="entry name" value="He_PIG"/>
    <property type="match status" value="4"/>
</dbReference>
<dbReference type="GO" id="GO:0016020">
    <property type="term" value="C:membrane"/>
    <property type="evidence" value="ECO:0007669"/>
    <property type="project" value="InterPro"/>
</dbReference>
<dbReference type="Pfam" id="PF07963">
    <property type="entry name" value="N_methyl"/>
    <property type="match status" value="1"/>
</dbReference>
<evidence type="ECO:0000313" key="3">
    <source>
        <dbReference type="Proteomes" id="UP000677082"/>
    </source>
</evidence>
<keyword evidence="1" id="KW-0812">Transmembrane</keyword>
<dbReference type="InterPro" id="IPR012902">
    <property type="entry name" value="N_methyl_site"/>
</dbReference>
<dbReference type="InterPro" id="IPR015919">
    <property type="entry name" value="Cadherin-like_sf"/>
</dbReference>
<proteinExistence type="predicted"/>
<sequence length="553" mass="56596">MLRERDEGFTLVEMVVALAILSVTMLASAPFFVRSLTNVNKQRAKQAAIQLSDTAMEQVRGLKGSALLSGRSVRATQAQFDAASTVVQPYLKTMQVAGDPMITDSTSTVGADAPISTSAQRVTVEGTTYTQNIYVGECEVYLTGTTECVYPKGAAAPADSTQILQFFRVVVLETWPDSTCASSLCSYVATTLVSRASEPTFDFNRPSPVVMENTPTWYVGDTVSYQLKARGGQLPNTWTIVQLPAGLSLASSGIITGVPSTPGVTSTTATVTDHANRTNTGSVTMTVVKPPAPTVPTGVVSRIGDAYSLALSASGGVAPYTPWDVTGLPPGLAFDAGTGLISGSPTTAGTYTVTVTVTDANARTGKANYTHTVNPGLTLSGLSDQTIGLKSSLDLTAVAAGGDGDYTYSATGLPTSVSINKNTGSFSGKASSSGRFLPTITVTDGSGGTASKQIVVIVTTSDSLVFTAPALTAPDQSTVKGSAAALALATNGTLLGLSPALSVSGLPPGLTFNALTKVISGTPTTAGTYVVTATATTVAPPSSSILTFVWKIT</sequence>
<dbReference type="SUPFAM" id="SSF54523">
    <property type="entry name" value="Pili subunits"/>
    <property type="match status" value="1"/>
</dbReference>
<keyword evidence="3" id="KW-1185">Reference proteome</keyword>
<organism evidence="2 3">
    <name type="scientific">Paractinoplanes toevensis</name>
    <dbReference type="NCBI Taxonomy" id="571911"/>
    <lineage>
        <taxon>Bacteria</taxon>
        <taxon>Bacillati</taxon>
        <taxon>Actinomycetota</taxon>
        <taxon>Actinomycetes</taxon>
        <taxon>Micromonosporales</taxon>
        <taxon>Micromonosporaceae</taxon>
        <taxon>Paractinoplanes</taxon>
    </lineage>
</organism>
<dbReference type="Gene3D" id="2.60.40.10">
    <property type="entry name" value="Immunoglobulins"/>
    <property type="match status" value="4"/>
</dbReference>
<dbReference type="NCBIfam" id="TIGR02532">
    <property type="entry name" value="IV_pilin_GFxxxE"/>
    <property type="match status" value="1"/>
</dbReference>
<keyword evidence="1" id="KW-1133">Transmembrane helix</keyword>
<gene>
    <name evidence="2" type="ORF">Ato02nite_000470</name>
</gene>
<dbReference type="PROSITE" id="PS00409">
    <property type="entry name" value="PROKAR_NTER_METHYL"/>
    <property type="match status" value="1"/>
</dbReference>
<comment type="caution">
    <text evidence="2">The sequence shown here is derived from an EMBL/GenBank/DDBJ whole genome shotgun (WGS) entry which is preliminary data.</text>
</comment>
<feature type="transmembrane region" description="Helical" evidence="1">
    <location>
        <begin position="12"/>
        <end position="33"/>
    </location>
</feature>
<evidence type="ECO:0000256" key="1">
    <source>
        <dbReference type="SAM" id="Phobius"/>
    </source>
</evidence>
<dbReference type="GO" id="GO:0005975">
    <property type="term" value="P:carbohydrate metabolic process"/>
    <property type="evidence" value="ECO:0007669"/>
    <property type="project" value="UniProtKB-ARBA"/>
</dbReference>
<protein>
    <recommendedName>
        <fullName evidence="4">Prepilin-type N-terminal cleavage/methylation domain-containing protein</fullName>
    </recommendedName>
</protein>
<evidence type="ECO:0000313" key="2">
    <source>
        <dbReference type="EMBL" id="GIM88254.1"/>
    </source>
</evidence>